<dbReference type="Proteomes" id="UP000252357">
    <property type="component" value="Unassembled WGS sequence"/>
</dbReference>
<evidence type="ECO:0000256" key="2">
    <source>
        <dbReference type="ARBA" id="ARBA00023004"/>
    </source>
</evidence>
<gene>
    <name evidence="5" type="ORF">DU000_08370</name>
</gene>
<feature type="domain" description="Cytochrome c" evidence="4">
    <location>
        <begin position="1271"/>
        <end position="1388"/>
    </location>
</feature>
<dbReference type="InterPro" id="IPR009056">
    <property type="entry name" value="Cyt_c-like_dom"/>
</dbReference>
<protein>
    <recommendedName>
        <fullName evidence="4">Cytochrome c domain-containing protein</fullName>
    </recommendedName>
</protein>
<name>A0A368L1Z2_9BURK</name>
<evidence type="ECO:0000256" key="1">
    <source>
        <dbReference type="ARBA" id="ARBA00022723"/>
    </source>
</evidence>
<reference evidence="5 6" key="1">
    <citation type="journal article" date="2018" name="Int. J. Syst. Evol. Microbiol.">
        <title>Parvibium lacunae gen. nov., sp. nov., a new member of the family Alcaligenaceae isolated from a freshwater pond.</title>
        <authorList>
            <person name="Chen W.M."/>
            <person name="Xie P.B."/>
            <person name="Hsu M.Y."/>
            <person name="Sheu S.Y."/>
        </authorList>
    </citation>
    <scope>NUCLEOTIDE SEQUENCE [LARGE SCALE GENOMIC DNA]</scope>
    <source>
        <strain evidence="5 6">KMB9</strain>
    </source>
</reference>
<dbReference type="Gene3D" id="2.60.40.1120">
    <property type="entry name" value="Carboxypeptidase-like, regulatory domain"/>
    <property type="match status" value="1"/>
</dbReference>
<evidence type="ECO:0000313" key="6">
    <source>
        <dbReference type="Proteomes" id="UP000252357"/>
    </source>
</evidence>
<dbReference type="EMBL" id="QPGB01000003">
    <property type="protein sequence ID" value="RCS57461.1"/>
    <property type="molecule type" value="Genomic_DNA"/>
</dbReference>
<comment type="caution">
    <text evidence="5">The sequence shown here is derived from an EMBL/GenBank/DDBJ whole genome shotgun (WGS) entry which is preliminary data.</text>
</comment>
<dbReference type="SUPFAM" id="SSF49464">
    <property type="entry name" value="Carboxypeptidase regulatory domain-like"/>
    <property type="match status" value="1"/>
</dbReference>
<keyword evidence="1 3" id="KW-0479">Metal-binding</keyword>
<evidence type="ECO:0000256" key="3">
    <source>
        <dbReference type="PROSITE-ProRule" id="PRU00433"/>
    </source>
</evidence>
<dbReference type="SUPFAM" id="SSF49478">
    <property type="entry name" value="Cna protein B-type domain"/>
    <property type="match status" value="1"/>
</dbReference>
<dbReference type="OrthoDB" id="6306157at2"/>
<keyword evidence="2 3" id="KW-0408">Iron</keyword>
<proteinExistence type="predicted"/>
<dbReference type="GO" id="GO:0020037">
    <property type="term" value="F:heme binding"/>
    <property type="evidence" value="ECO:0007669"/>
    <property type="project" value="InterPro"/>
</dbReference>
<organism evidence="5 6">
    <name type="scientific">Parvibium lacunae</name>
    <dbReference type="NCBI Taxonomy" id="1888893"/>
    <lineage>
        <taxon>Bacteria</taxon>
        <taxon>Pseudomonadati</taxon>
        <taxon>Pseudomonadota</taxon>
        <taxon>Betaproteobacteria</taxon>
        <taxon>Burkholderiales</taxon>
        <taxon>Alcaligenaceae</taxon>
        <taxon>Parvibium</taxon>
    </lineage>
</organism>
<accession>A0A368L1Z2</accession>
<sequence length="1389" mass="148329">MSILRRCWPQSQRGLACLLAIASLVILSSVGAYRYVNAQPNKLPHENMVRGYFAIAPAAKPAAAIADNPSVSARSLKGIAIPGVTVFLTNTQTGKRSEPTRTDLSGRFTLFAPEPGTYTLCWKSEVYESGCDAKSFVAGRQPQFLSTVTVTLPARTGFTSYSGKVTQADGRSVRAFDPLLNLNAFAQLTLENDQGKRLATVYVNNQGEYLLPYVPTQGDLRLIAFQENAKAIQTITRGTATASGQINRVNLVFDNHRPEVLAIHGRDRASGLPTHNVSVGALIELSVEAKDKDGDPLEIFWQVGEGEGKLAQATGPSNRWQLPKTAGRFVVTALAMDKKGGYDKATFTVLATGQGTPFTGQVVDLSGNPIQDAEVEVISDDQPNPIVKTNAQGRIVTNVKLGTRYVVNIRKPGYALNAQIYDRPITGGRWLLRQAQLVTVDPTRPIKLTHRRSQKECSGPDSRTARLGPAGESALVPEWQDGQGNPIDAPTALQDKVRLPASLKASLNQDTLTLASDLGAREAARLLTATKTAELARTRLADRPGTLRATVSADRPKDSGPALIARRQRLPDCGPGVSVRIPANSIVDANGQPVTTPIQLAISTIDPLSPQQMPGDESVIASSGNGGYIETFGAGILDLPNGMQLKPGRTATVIIPVDRSRRIGSVPLPATVPALSYNERRGLWVEEGVLNLQTVNGVLSYVGEVKHFSAFNADNVKTNASCVRVFSPSLPGQYDLEVAAPLGGPGGPIKILKKTIDQSSTTTHVIYNLPNNTNITLAPMTTGANPQLLGYYVVNSGPPQAPNNSPLVPPQPYDSCKAIVILKINTAPDVPIGGEFLHGLGYIDAANLGFDDLTYALPTGNALRDALVNASRNYYSTLDSANPGTPLTSLEKFRDFHGFSQNPAAPNPNETVATYANSGDLGFGRDMHCLKKINGDVVCYVSNYGFGYDDVANSFVATPDTDDAEAAATRITVGASAEIATVAMEYSDIPGSPGNKTVKFYVFKKGLTDAAAVTPTNPTGAYARSISANLDGHGERPVPQLCLICHGGAIPQQSGGVPAFSTGPQVTFNARFLPFDHSFFTFSASGTKAAQELAFKTLNEQIVNAAPPVGVADPIREVVAGLNNNGAAATQIHNFTVPGWQVGQSANVSAQDVFYRNVVATSCRTCHIAQPFPQLQFNTSRKFLHLDAFNSISGNNNFMMLGTAQSRVCGDYSMPHALRTHELFWDKYPWNVTDWGAPPTPYYQQFQSLGNGFGAPASQWRNDLCTTFLSGSVATPSRFYTQAIQSIWNGKCTACHVSGGQASFAPLTSGVSLGTLNGGLITPGNDSVAANTLLQRITEAAPNNRMPPNCFRGPELPNTQVSGQPVNATPCLSQIDIDKIKVWLRSGAH</sequence>
<evidence type="ECO:0000259" key="4">
    <source>
        <dbReference type="PROSITE" id="PS51007"/>
    </source>
</evidence>
<keyword evidence="3" id="KW-0349">Heme</keyword>
<dbReference type="InterPro" id="IPR008969">
    <property type="entry name" value="CarboxyPept-like_regulatory"/>
</dbReference>
<keyword evidence="6" id="KW-1185">Reference proteome</keyword>
<dbReference type="PROSITE" id="PS51007">
    <property type="entry name" value="CYTC"/>
    <property type="match status" value="1"/>
</dbReference>
<evidence type="ECO:0000313" key="5">
    <source>
        <dbReference type="EMBL" id="RCS57461.1"/>
    </source>
</evidence>
<dbReference type="GO" id="GO:0046872">
    <property type="term" value="F:metal ion binding"/>
    <property type="evidence" value="ECO:0007669"/>
    <property type="project" value="UniProtKB-KW"/>
</dbReference>
<dbReference type="GO" id="GO:0009055">
    <property type="term" value="F:electron transfer activity"/>
    <property type="evidence" value="ECO:0007669"/>
    <property type="project" value="InterPro"/>
</dbReference>